<keyword evidence="3" id="KW-0067">ATP-binding</keyword>
<keyword evidence="1" id="KW-0808">Transferase</keyword>
<name>A0ABW0GNC4_9MICO</name>
<accession>A0ABW0GNC4</accession>
<sequence length="144" mass="15708">MSRADGSRSLVTVTDAESLGRVHELLAGLWRDRPEVPDEDRIALETALAELVANAVEHASPGLPVPMDIAVECWPDRLEAVLRDSGVPLPAAALAVLTAAEPPEVDPLAESGRGLLLVRLTMDEVTYSRGADDRNVWRLVRRRR</sequence>
<dbReference type="CDD" id="cd16936">
    <property type="entry name" value="HATPase_RsbW-like"/>
    <property type="match status" value="1"/>
</dbReference>
<dbReference type="Gene3D" id="3.30.565.10">
    <property type="entry name" value="Histidine kinase-like ATPase, C-terminal domain"/>
    <property type="match status" value="1"/>
</dbReference>
<gene>
    <name evidence="3" type="ORF">ACFPJ6_10310</name>
</gene>
<dbReference type="PANTHER" id="PTHR35526">
    <property type="entry name" value="ANTI-SIGMA-F FACTOR RSBW-RELATED"/>
    <property type="match status" value="1"/>
</dbReference>
<dbReference type="SUPFAM" id="SSF55874">
    <property type="entry name" value="ATPase domain of HSP90 chaperone/DNA topoisomerase II/histidine kinase"/>
    <property type="match status" value="1"/>
</dbReference>
<keyword evidence="4" id="KW-1185">Reference proteome</keyword>
<evidence type="ECO:0000259" key="2">
    <source>
        <dbReference type="Pfam" id="PF13581"/>
    </source>
</evidence>
<dbReference type="InterPro" id="IPR036890">
    <property type="entry name" value="HATPase_C_sf"/>
</dbReference>
<reference evidence="4" key="1">
    <citation type="journal article" date="2019" name="Int. J. Syst. Evol. Microbiol.">
        <title>The Global Catalogue of Microorganisms (GCM) 10K type strain sequencing project: providing services to taxonomists for standard genome sequencing and annotation.</title>
        <authorList>
            <consortium name="The Broad Institute Genomics Platform"/>
            <consortium name="The Broad Institute Genome Sequencing Center for Infectious Disease"/>
            <person name="Wu L."/>
            <person name="Ma J."/>
        </authorList>
    </citation>
    <scope>NUCLEOTIDE SEQUENCE [LARGE SCALE GENOMIC DNA]</scope>
    <source>
        <strain evidence="4">CCUG 43114</strain>
    </source>
</reference>
<keyword evidence="1" id="KW-0723">Serine/threonine-protein kinase</keyword>
<dbReference type="Proteomes" id="UP001596122">
    <property type="component" value="Unassembled WGS sequence"/>
</dbReference>
<evidence type="ECO:0000313" key="4">
    <source>
        <dbReference type="Proteomes" id="UP001596122"/>
    </source>
</evidence>
<dbReference type="InterPro" id="IPR050267">
    <property type="entry name" value="Anti-sigma-factor_SerPK"/>
</dbReference>
<evidence type="ECO:0000313" key="3">
    <source>
        <dbReference type="EMBL" id="MFC5381185.1"/>
    </source>
</evidence>
<dbReference type="GO" id="GO:0005524">
    <property type="term" value="F:ATP binding"/>
    <property type="evidence" value="ECO:0007669"/>
    <property type="project" value="UniProtKB-KW"/>
</dbReference>
<dbReference type="EMBL" id="JBHSLD010000009">
    <property type="protein sequence ID" value="MFC5381185.1"/>
    <property type="molecule type" value="Genomic_DNA"/>
</dbReference>
<dbReference type="InterPro" id="IPR003594">
    <property type="entry name" value="HATPase_dom"/>
</dbReference>
<keyword evidence="3" id="KW-0547">Nucleotide-binding</keyword>
<dbReference type="PANTHER" id="PTHR35526:SF3">
    <property type="entry name" value="ANTI-SIGMA-F FACTOR RSBW"/>
    <property type="match status" value="1"/>
</dbReference>
<comment type="caution">
    <text evidence="3">The sequence shown here is derived from an EMBL/GenBank/DDBJ whole genome shotgun (WGS) entry which is preliminary data.</text>
</comment>
<proteinExistence type="predicted"/>
<keyword evidence="1" id="KW-0418">Kinase</keyword>
<evidence type="ECO:0000256" key="1">
    <source>
        <dbReference type="ARBA" id="ARBA00022527"/>
    </source>
</evidence>
<protein>
    <submittedName>
        <fullName evidence="3">ATP-binding protein</fullName>
    </submittedName>
</protein>
<organism evidence="3 4">
    <name type="scientific">Aquipuribacter nitratireducens</name>
    <dbReference type="NCBI Taxonomy" id="650104"/>
    <lineage>
        <taxon>Bacteria</taxon>
        <taxon>Bacillati</taxon>
        <taxon>Actinomycetota</taxon>
        <taxon>Actinomycetes</taxon>
        <taxon>Micrococcales</taxon>
        <taxon>Intrasporangiaceae</taxon>
        <taxon>Aquipuribacter</taxon>
    </lineage>
</organism>
<feature type="domain" description="Histidine kinase/HSP90-like ATPase" evidence="2">
    <location>
        <begin position="15"/>
        <end position="137"/>
    </location>
</feature>
<dbReference type="Pfam" id="PF13581">
    <property type="entry name" value="HATPase_c_2"/>
    <property type="match status" value="1"/>
</dbReference>
<dbReference type="RefSeq" id="WP_340270605.1">
    <property type="nucleotide sequence ID" value="NZ_JBBEOG010000007.1"/>
</dbReference>